<evidence type="ECO:0000313" key="1">
    <source>
        <dbReference type="EMBL" id="GFH85883.1"/>
    </source>
</evidence>
<protein>
    <submittedName>
        <fullName evidence="1">Uncharacterized protein</fullName>
    </submittedName>
</protein>
<proteinExistence type="predicted"/>
<dbReference type="InterPro" id="IPR018330">
    <property type="entry name" value="RecT_fam"/>
</dbReference>
<dbReference type="AlphaFoldDB" id="A0A7J0A0H0"/>
<gene>
    <name evidence="1" type="ORF">IMSAGC001_01287</name>
</gene>
<accession>A0A7J0A0H0</accession>
<dbReference type="Proteomes" id="UP000491181">
    <property type="component" value="Unassembled WGS sequence"/>
</dbReference>
<dbReference type="EMBL" id="BLLS01000023">
    <property type="protein sequence ID" value="GFH85883.1"/>
    <property type="molecule type" value="Genomic_DNA"/>
</dbReference>
<reference evidence="1 2" key="1">
    <citation type="journal article" date="2020" name="Microbiome">
        <title>Single-cell genomics of uncultured bacteria reveals dietary fiber responders in the mouse gut microbiota.</title>
        <authorList>
            <person name="Chijiiwa R."/>
            <person name="Hosokawa M."/>
            <person name="Kogawa M."/>
            <person name="Nishikawa Y."/>
            <person name="Ide K."/>
            <person name="Sakanashi C."/>
            <person name="Takahashi K."/>
            <person name="Takeyama H."/>
        </authorList>
    </citation>
    <scope>NUCLEOTIDE SEQUENCE [LARGE SCALE GENOMIC DNA]</scope>
    <source>
        <strain evidence="1">IMSAGC_001</strain>
    </source>
</reference>
<dbReference type="GO" id="GO:0006259">
    <property type="term" value="P:DNA metabolic process"/>
    <property type="evidence" value="ECO:0007669"/>
    <property type="project" value="InterPro"/>
</dbReference>
<dbReference type="Pfam" id="PF03837">
    <property type="entry name" value="RecT"/>
    <property type="match status" value="1"/>
</dbReference>
<comment type="caution">
    <text evidence="1">The sequence shown here is derived from an EMBL/GenBank/DDBJ whole genome shotgun (WGS) entry which is preliminary data.</text>
</comment>
<dbReference type="GO" id="GO:0003677">
    <property type="term" value="F:DNA binding"/>
    <property type="evidence" value="ECO:0007669"/>
    <property type="project" value="InterPro"/>
</dbReference>
<sequence length="124" mass="13973">MTVEQMANHAKRYSKAITSDKDVTVEKLLNLANLPVSLDSNKVGWMGNFHGMAQKTVIRNLLSKYGYLSVEMQNAITNDYEGDETSQREILTDNYANKQLIDAEDVSFESVSSEQQMETIDPGY</sequence>
<name>A0A7J0A0H0_9BACE</name>
<organism evidence="1 2">
    <name type="scientific">Bacteroides acidifaciens</name>
    <dbReference type="NCBI Taxonomy" id="85831"/>
    <lineage>
        <taxon>Bacteria</taxon>
        <taxon>Pseudomonadati</taxon>
        <taxon>Bacteroidota</taxon>
        <taxon>Bacteroidia</taxon>
        <taxon>Bacteroidales</taxon>
        <taxon>Bacteroidaceae</taxon>
        <taxon>Bacteroides</taxon>
    </lineage>
</organism>
<evidence type="ECO:0000313" key="2">
    <source>
        <dbReference type="Proteomes" id="UP000491181"/>
    </source>
</evidence>